<keyword evidence="10" id="KW-1133">Transmembrane helix</keyword>
<accession>A0AAD5URS6</accession>
<evidence type="ECO:0008006" key="13">
    <source>
        <dbReference type="Google" id="ProtNLM"/>
    </source>
</evidence>
<keyword evidence="4 8" id="KW-0479">Metal-binding</keyword>
<dbReference type="Gene3D" id="1.10.630.10">
    <property type="entry name" value="Cytochrome P450"/>
    <property type="match status" value="1"/>
</dbReference>
<evidence type="ECO:0000256" key="6">
    <source>
        <dbReference type="ARBA" id="ARBA00023004"/>
    </source>
</evidence>
<evidence type="ECO:0000256" key="8">
    <source>
        <dbReference type="PIRSR" id="PIRSR602401-1"/>
    </source>
</evidence>
<feature type="binding site" description="axial binding residue" evidence="8">
    <location>
        <position position="560"/>
    </location>
    <ligand>
        <name>heme</name>
        <dbReference type="ChEBI" id="CHEBI:30413"/>
    </ligand>
    <ligandPart>
        <name>Fe</name>
        <dbReference type="ChEBI" id="CHEBI:18248"/>
    </ligandPart>
</feature>
<reference evidence="11" key="1">
    <citation type="submission" date="2022-07" db="EMBL/GenBank/DDBJ databases">
        <title>Genome Sequence of Physisporinus lineatus.</title>
        <authorList>
            <person name="Buettner E."/>
        </authorList>
    </citation>
    <scope>NUCLEOTIDE SEQUENCE</scope>
    <source>
        <strain evidence="11">VT162</strain>
    </source>
</reference>
<evidence type="ECO:0000256" key="4">
    <source>
        <dbReference type="ARBA" id="ARBA00022723"/>
    </source>
</evidence>
<dbReference type="SUPFAM" id="SSF48264">
    <property type="entry name" value="Cytochrome P450"/>
    <property type="match status" value="1"/>
</dbReference>
<dbReference type="PRINTS" id="PR00463">
    <property type="entry name" value="EP450I"/>
</dbReference>
<proteinExistence type="inferred from homology"/>
<keyword evidence="10" id="KW-0472">Membrane</keyword>
<dbReference type="InterPro" id="IPR036396">
    <property type="entry name" value="Cyt_P450_sf"/>
</dbReference>
<dbReference type="InterPro" id="IPR047146">
    <property type="entry name" value="Cyt_P450_E_CYP52_fungi"/>
</dbReference>
<keyword evidence="10" id="KW-0812">Transmembrane</keyword>
<evidence type="ECO:0000256" key="9">
    <source>
        <dbReference type="RuleBase" id="RU000461"/>
    </source>
</evidence>
<dbReference type="PRINTS" id="PR00385">
    <property type="entry name" value="P450"/>
</dbReference>
<dbReference type="InterPro" id="IPR017972">
    <property type="entry name" value="Cyt_P450_CS"/>
</dbReference>
<dbReference type="GO" id="GO:0005506">
    <property type="term" value="F:iron ion binding"/>
    <property type="evidence" value="ECO:0007669"/>
    <property type="project" value="InterPro"/>
</dbReference>
<evidence type="ECO:0000256" key="3">
    <source>
        <dbReference type="ARBA" id="ARBA00022617"/>
    </source>
</evidence>
<keyword evidence="6 8" id="KW-0408">Iron</keyword>
<keyword evidence="3 8" id="KW-0349">Heme</keyword>
<dbReference type="PROSITE" id="PS00086">
    <property type="entry name" value="CYTOCHROME_P450"/>
    <property type="match status" value="1"/>
</dbReference>
<evidence type="ECO:0000256" key="5">
    <source>
        <dbReference type="ARBA" id="ARBA00023002"/>
    </source>
</evidence>
<keyword evidence="7 9" id="KW-0503">Monooxygenase</keyword>
<dbReference type="GO" id="GO:0004497">
    <property type="term" value="F:monooxygenase activity"/>
    <property type="evidence" value="ECO:0007669"/>
    <property type="project" value="UniProtKB-KW"/>
</dbReference>
<feature type="transmembrane region" description="Helical" evidence="10">
    <location>
        <begin position="41"/>
        <end position="62"/>
    </location>
</feature>
<keyword evidence="12" id="KW-1185">Reference proteome</keyword>
<name>A0AAD5URS6_9APHY</name>
<evidence type="ECO:0000313" key="11">
    <source>
        <dbReference type="EMBL" id="KAJ3475983.1"/>
    </source>
</evidence>
<dbReference type="InterPro" id="IPR001128">
    <property type="entry name" value="Cyt_P450"/>
</dbReference>
<dbReference type="Proteomes" id="UP001212997">
    <property type="component" value="Unassembled WGS sequence"/>
</dbReference>
<comment type="similarity">
    <text evidence="2 9">Belongs to the cytochrome P450 family.</text>
</comment>
<comment type="cofactor">
    <cofactor evidence="1 8">
        <name>heme</name>
        <dbReference type="ChEBI" id="CHEBI:30413"/>
    </cofactor>
</comment>
<dbReference type="EMBL" id="JANAWD010000769">
    <property type="protein sequence ID" value="KAJ3475983.1"/>
    <property type="molecule type" value="Genomic_DNA"/>
</dbReference>
<protein>
    <recommendedName>
        <fullName evidence="13">Cytochrome P450</fullName>
    </recommendedName>
</protein>
<organism evidence="11 12">
    <name type="scientific">Meripilus lineatus</name>
    <dbReference type="NCBI Taxonomy" id="2056292"/>
    <lineage>
        <taxon>Eukaryota</taxon>
        <taxon>Fungi</taxon>
        <taxon>Dikarya</taxon>
        <taxon>Basidiomycota</taxon>
        <taxon>Agaricomycotina</taxon>
        <taxon>Agaricomycetes</taxon>
        <taxon>Polyporales</taxon>
        <taxon>Meripilaceae</taxon>
        <taxon>Meripilus</taxon>
    </lineage>
</organism>
<dbReference type="GO" id="GO:0020037">
    <property type="term" value="F:heme binding"/>
    <property type="evidence" value="ECO:0007669"/>
    <property type="project" value="InterPro"/>
</dbReference>
<dbReference type="Pfam" id="PF00067">
    <property type="entry name" value="p450"/>
    <property type="match status" value="1"/>
</dbReference>
<evidence type="ECO:0000256" key="2">
    <source>
        <dbReference type="ARBA" id="ARBA00010617"/>
    </source>
</evidence>
<evidence type="ECO:0000313" key="12">
    <source>
        <dbReference type="Proteomes" id="UP001212997"/>
    </source>
</evidence>
<dbReference type="AlphaFoldDB" id="A0AAD5URS6"/>
<comment type="caution">
    <text evidence="11">The sequence shown here is derived from an EMBL/GenBank/DDBJ whole genome shotgun (WGS) entry which is preliminary data.</text>
</comment>
<sequence>MLVSTARVLVLKAILKIAFLQLVVFFSTRVIASFFHLNLSTWLFVCLQVFSLPLFFAGHVIIRERRIAQEASRRDAIVPPTILGKYIGNLDVLMYFVRILEFGYLGDGVTEWFQQTRGNFCLQLLWDTQYATSDSNVIKAILSTQFSSFDKGELLRGSLYSVLGTGVLNSDGEMWSFHRSMTRPFFSRERISHFDLYEKHAEVAITKLKDRFRSGMAVDFQVTNFSQSLRQSVVFILINLLQDLISRFTLDVGTEFLFGSCIGSLGIDLPHPHHSPTPTATESVVNALSKKFTAAFCQAQEALIIRFRLGWCWPWFEVFHDRTADSMRIIDDHLEPILKNAIQKAESEKASGYEAESNEDGTLLDHLVKMTTGLFHNSSHLRDSENSITFALSADPVILHDQVLNILIAARDTTASALTFAVYFMCKYPDVLDRLRKEILDTVGSSKSPTLEDIREMRYLRAVIMRLYDSTLLYIIVRSPMNVRCSNQDTMLPNSTGKPFYIPAGTTIMYSVYHMHRRTDYWGPDAETFDPDRFLDERVTKYLVANPFIFLPFNAGPRICLGQQFAYNEVSFFLVRLLQNFSSMSLDLKSQPPETLPPSSWKNCPGRKGIEEVFPKSHLTIYSYGGLWVKMQESEVGL</sequence>
<evidence type="ECO:0000256" key="10">
    <source>
        <dbReference type="SAM" id="Phobius"/>
    </source>
</evidence>
<dbReference type="PANTHER" id="PTHR24287:SF1">
    <property type="entry name" value="P450, PUTATIVE (EUROFUNG)-RELATED"/>
    <property type="match status" value="1"/>
</dbReference>
<dbReference type="GO" id="GO:0016705">
    <property type="term" value="F:oxidoreductase activity, acting on paired donors, with incorporation or reduction of molecular oxygen"/>
    <property type="evidence" value="ECO:0007669"/>
    <property type="project" value="InterPro"/>
</dbReference>
<gene>
    <name evidence="11" type="ORF">NLI96_g11468</name>
</gene>
<evidence type="ECO:0000256" key="1">
    <source>
        <dbReference type="ARBA" id="ARBA00001971"/>
    </source>
</evidence>
<dbReference type="InterPro" id="IPR002401">
    <property type="entry name" value="Cyt_P450_E_grp-I"/>
</dbReference>
<dbReference type="PANTHER" id="PTHR24287">
    <property type="entry name" value="P450, PUTATIVE (EUROFUNG)-RELATED"/>
    <property type="match status" value="1"/>
</dbReference>
<feature type="transmembrane region" description="Helical" evidence="10">
    <location>
        <begin position="14"/>
        <end position="35"/>
    </location>
</feature>
<evidence type="ECO:0000256" key="7">
    <source>
        <dbReference type="ARBA" id="ARBA00023033"/>
    </source>
</evidence>
<keyword evidence="5 9" id="KW-0560">Oxidoreductase</keyword>